<protein>
    <submittedName>
        <fullName evidence="1">Flagellar basal body-associated FliL family protein</fullName>
    </submittedName>
</protein>
<keyword evidence="1" id="KW-0966">Cell projection</keyword>
<organism evidence="1 2">
    <name type="scientific">Shewanella dokdonensis</name>
    <dbReference type="NCBI Taxonomy" id="712036"/>
    <lineage>
        <taxon>Bacteria</taxon>
        <taxon>Pseudomonadati</taxon>
        <taxon>Pseudomonadota</taxon>
        <taxon>Gammaproteobacteria</taxon>
        <taxon>Alteromonadales</taxon>
        <taxon>Shewanellaceae</taxon>
        <taxon>Shewanella</taxon>
    </lineage>
</organism>
<reference evidence="1 2" key="1">
    <citation type="journal article" date="2012" name="Int. J. Syst. Evol. Microbiol.">
        <title>Shewanella dokdonensis sp. nov., isolated from seawater.</title>
        <authorList>
            <person name="Sung H.R."/>
            <person name="Yoon J.H."/>
            <person name="Ghim S.Y."/>
        </authorList>
    </citation>
    <scope>NUCLEOTIDE SEQUENCE [LARGE SCALE GENOMIC DNA]</scope>
    <source>
        <strain evidence="1 2">DSM 23626</strain>
    </source>
</reference>
<name>A0ABX8DDE1_9GAMM</name>
<gene>
    <name evidence="1" type="ORF">KHX94_16100</name>
</gene>
<keyword evidence="2" id="KW-1185">Reference proteome</keyword>
<evidence type="ECO:0000313" key="2">
    <source>
        <dbReference type="Proteomes" id="UP000676428"/>
    </source>
</evidence>
<keyword evidence="1" id="KW-0969">Cilium</keyword>
<dbReference type="Proteomes" id="UP000676428">
    <property type="component" value="Chromosome"/>
</dbReference>
<accession>A0ABX8DDE1</accession>
<sequence>MAQLEQQSPVLRNVLVQYFANYSREQAKQAFENVGKVQQSLLQKFNEALKLQKIDSKLEQVLITNVYLQ</sequence>
<proteinExistence type="predicted"/>
<keyword evidence="1" id="KW-0282">Flagellum</keyword>
<dbReference type="RefSeq" id="WP_213681395.1">
    <property type="nucleotide sequence ID" value="NZ_CP074572.1"/>
</dbReference>
<dbReference type="EMBL" id="CP074572">
    <property type="protein sequence ID" value="QVK22744.1"/>
    <property type="molecule type" value="Genomic_DNA"/>
</dbReference>
<evidence type="ECO:0000313" key="1">
    <source>
        <dbReference type="EMBL" id="QVK22744.1"/>
    </source>
</evidence>